<dbReference type="EMBL" id="JBBUTG010000012">
    <property type="protein sequence ID" value="MEK8032807.1"/>
    <property type="molecule type" value="Genomic_DNA"/>
</dbReference>
<keyword evidence="5" id="KW-0472">Membrane</keyword>
<dbReference type="PANTHER" id="PTHR30290:SF10">
    <property type="entry name" value="PERIPLASMIC OLIGOPEPTIDE-BINDING PROTEIN-RELATED"/>
    <property type="match status" value="1"/>
</dbReference>
<dbReference type="InterPro" id="IPR000914">
    <property type="entry name" value="SBP_5_dom"/>
</dbReference>
<keyword evidence="5" id="KW-0812">Transmembrane</keyword>
<evidence type="ECO:0000313" key="8">
    <source>
        <dbReference type="Proteomes" id="UP001371218"/>
    </source>
</evidence>
<keyword evidence="8" id="KW-1185">Reference proteome</keyword>
<proteinExistence type="inferred from homology"/>
<dbReference type="Proteomes" id="UP001371218">
    <property type="component" value="Unassembled WGS sequence"/>
</dbReference>
<evidence type="ECO:0000313" key="7">
    <source>
        <dbReference type="EMBL" id="MEK8032807.1"/>
    </source>
</evidence>
<evidence type="ECO:0000256" key="5">
    <source>
        <dbReference type="SAM" id="Phobius"/>
    </source>
</evidence>
<dbReference type="CDD" id="cd08505">
    <property type="entry name" value="PBP2_NikA_DppA_OppA_like_18"/>
    <property type="match status" value="1"/>
</dbReference>
<sequence>MGGVFSALGRALPGRLVWVGALALVTLAGCDNSPWPKGASESQLIYSAMIENTPRHLDPTASYWSNDTLVTYQVYEPPYGYHYLKRPFELVPKAAEKVVTPQYFDKNGNRLPDDAPGEQVAESVYEVPIKRGIMFQPHPAFAKDEQGQYRYHHMKPGEVGERRSPLEFEQGTRELVADDFVYALKRHATTRITTPIFGIFSEYVIGLKEYGEMIKKEDAKLRQGTDPASLDKPFLDFRKWPLAGATAPEKHLLRIRLHGKYPQWKYWMQMTFMAPVPWEADAFYAQPGMAANSLTLDNWPVGTGPFMVAEFVKDRRIVMKRNPNYRGEPYPCEGMPEDKAKGLLEDCGKKTPFIDGIVATVEREATPQKNKFRDGYYDMEVFERTDTGIQYLVEANDSDEVAEVYRKKGFTFPKYGDVNSYFIAFNMIDPVIGWGDNEAQRERNRKLRQAITIAIDWEEYSKVFPKKAGETAMSLLPEGIPGSREGTPEGVNPVTHKVVNGKYVRRSIEDAQKLMEEAGYPGGRDVKSGKPLVINYDFYAPPTPERKPEIDWVVKQFAKLGIQLEVRATDNNQFQDKVRKGKHQVFWLGWNADYPDAENFLFLFYGPNSKSISDGENTANYQNPEFDKLFTQLKMMDEGPAKQEIIDKMMELLRRDAPLSFGFYPYASAAVQKWVTNSKPAILVRDHGRYLRLNSTERTASLAEWNRPVWWPLALLVAVIAAGVMVARNSLRRRERMNARGEILV</sequence>
<keyword evidence="5" id="KW-1133">Transmembrane helix</keyword>
<dbReference type="Gene3D" id="3.10.105.10">
    <property type="entry name" value="Dipeptide-binding Protein, Domain 3"/>
    <property type="match status" value="1"/>
</dbReference>
<organism evidence="7 8">
    <name type="scientific">Ideonella lacteola</name>
    <dbReference type="NCBI Taxonomy" id="2984193"/>
    <lineage>
        <taxon>Bacteria</taxon>
        <taxon>Pseudomonadati</taxon>
        <taxon>Pseudomonadota</taxon>
        <taxon>Betaproteobacteria</taxon>
        <taxon>Burkholderiales</taxon>
        <taxon>Sphaerotilaceae</taxon>
        <taxon>Ideonella</taxon>
    </lineage>
</organism>
<comment type="subcellular location">
    <subcellularLocation>
        <location evidence="1">Cell envelope</location>
    </subcellularLocation>
</comment>
<dbReference type="Pfam" id="PF00496">
    <property type="entry name" value="SBP_bac_5"/>
    <property type="match status" value="1"/>
</dbReference>
<keyword evidence="3" id="KW-0813">Transport</keyword>
<evidence type="ECO:0000256" key="2">
    <source>
        <dbReference type="ARBA" id="ARBA00005695"/>
    </source>
</evidence>
<evidence type="ECO:0000256" key="4">
    <source>
        <dbReference type="ARBA" id="ARBA00022729"/>
    </source>
</evidence>
<evidence type="ECO:0000256" key="1">
    <source>
        <dbReference type="ARBA" id="ARBA00004196"/>
    </source>
</evidence>
<dbReference type="Gene3D" id="3.40.190.10">
    <property type="entry name" value="Periplasmic binding protein-like II"/>
    <property type="match status" value="1"/>
</dbReference>
<feature type="domain" description="Solute-binding protein family 5" evidence="6">
    <location>
        <begin position="167"/>
        <end position="609"/>
    </location>
</feature>
<dbReference type="InterPro" id="IPR039424">
    <property type="entry name" value="SBP_5"/>
</dbReference>
<comment type="similarity">
    <text evidence="2">Belongs to the bacterial solute-binding protein 5 family.</text>
</comment>
<comment type="caution">
    <text evidence="7">The sequence shown here is derived from an EMBL/GenBank/DDBJ whole genome shotgun (WGS) entry which is preliminary data.</text>
</comment>
<reference evidence="7 8" key="1">
    <citation type="submission" date="2024-04" db="EMBL/GenBank/DDBJ databases">
        <title>Novel species of the genus Ideonella isolated from streams.</title>
        <authorList>
            <person name="Lu H."/>
        </authorList>
    </citation>
    <scope>NUCLEOTIDE SEQUENCE [LARGE SCALE GENOMIC DNA]</scope>
    <source>
        <strain evidence="7 8">DXS29W</strain>
    </source>
</reference>
<accession>A0ABU9BVB1</accession>
<dbReference type="PANTHER" id="PTHR30290">
    <property type="entry name" value="PERIPLASMIC BINDING COMPONENT OF ABC TRANSPORTER"/>
    <property type="match status" value="1"/>
</dbReference>
<name>A0ABU9BVB1_9BURK</name>
<protein>
    <submittedName>
        <fullName evidence="7">ABC transporter substrate-binding protein</fullName>
    </submittedName>
</protein>
<dbReference type="SUPFAM" id="SSF53850">
    <property type="entry name" value="Periplasmic binding protein-like II"/>
    <property type="match status" value="1"/>
</dbReference>
<evidence type="ECO:0000259" key="6">
    <source>
        <dbReference type="Pfam" id="PF00496"/>
    </source>
</evidence>
<feature type="transmembrane region" description="Helical" evidence="5">
    <location>
        <begin position="709"/>
        <end position="727"/>
    </location>
</feature>
<evidence type="ECO:0000256" key="3">
    <source>
        <dbReference type="ARBA" id="ARBA00022448"/>
    </source>
</evidence>
<gene>
    <name evidence="7" type="ORF">AACH06_18455</name>
</gene>
<keyword evidence="4" id="KW-0732">Signal</keyword>